<keyword evidence="1" id="KW-0472">Membrane</keyword>
<feature type="transmembrane region" description="Helical" evidence="1">
    <location>
        <begin position="86"/>
        <end position="108"/>
    </location>
</feature>
<name>L9XX55_9EURY</name>
<dbReference type="Proteomes" id="UP000011531">
    <property type="component" value="Unassembled WGS sequence"/>
</dbReference>
<dbReference type="PATRIC" id="fig|1227498.3.peg.455"/>
<feature type="transmembrane region" description="Helical" evidence="1">
    <location>
        <begin position="32"/>
        <end position="51"/>
    </location>
</feature>
<gene>
    <name evidence="2" type="ORF">C492_02267</name>
</gene>
<dbReference type="AlphaFoldDB" id="L9XX55"/>
<protein>
    <submittedName>
        <fullName evidence="2">Uncharacterized protein</fullName>
    </submittedName>
</protein>
<sequence>MGSRTDAALALVALAVFVGAAVLVNVSPSPLYLFYGGLATVLFELIATREYDLVRRYWERRDVQAISFAIAVGLAVVGARVAPAPVLSLCCGALMTYLALLALVRVGIVPPLRTWW</sequence>
<dbReference type="RefSeq" id="WP_008420098.1">
    <property type="nucleotide sequence ID" value="NZ_AOIA01000020.1"/>
</dbReference>
<dbReference type="EMBL" id="AOIA01000020">
    <property type="protein sequence ID" value="ELY65991.1"/>
    <property type="molecule type" value="Genomic_DNA"/>
</dbReference>
<feature type="transmembrane region" description="Helical" evidence="1">
    <location>
        <begin position="63"/>
        <end position="80"/>
    </location>
</feature>
<evidence type="ECO:0000313" key="3">
    <source>
        <dbReference type="Proteomes" id="UP000011531"/>
    </source>
</evidence>
<keyword evidence="3" id="KW-1185">Reference proteome</keyword>
<accession>L9XX55</accession>
<organism evidence="2 3">
    <name type="scientific">Natronococcus jeotgali DSM 18795</name>
    <dbReference type="NCBI Taxonomy" id="1227498"/>
    <lineage>
        <taxon>Archaea</taxon>
        <taxon>Methanobacteriati</taxon>
        <taxon>Methanobacteriota</taxon>
        <taxon>Stenosarchaea group</taxon>
        <taxon>Halobacteria</taxon>
        <taxon>Halobacteriales</taxon>
        <taxon>Natrialbaceae</taxon>
        <taxon>Natronococcus</taxon>
    </lineage>
</organism>
<keyword evidence="1" id="KW-0812">Transmembrane</keyword>
<dbReference type="OrthoDB" id="206423at2157"/>
<feature type="transmembrane region" description="Helical" evidence="1">
    <location>
        <begin position="7"/>
        <end position="26"/>
    </location>
</feature>
<proteinExistence type="predicted"/>
<reference evidence="2 3" key="1">
    <citation type="journal article" date="2014" name="PLoS Genet.">
        <title>Phylogenetically driven sequencing of extremely halophilic archaea reveals strategies for static and dynamic osmo-response.</title>
        <authorList>
            <person name="Becker E.A."/>
            <person name="Seitzer P.M."/>
            <person name="Tritt A."/>
            <person name="Larsen D."/>
            <person name="Krusor M."/>
            <person name="Yao A.I."/>
            <person name="Wu D."/>
            <person name="Madern D."/>
            <person name="Eisen J.A."/>
            <person name="Darling A.E."/>
            <person name="Facciotti M.T."/>
        </authorList>
    </citation>
    <scope>NUCLEOTIDE SEQUENCE [LARGE SCALE GENOMIC DNA]</scope>
    <source>
        <strain evidence="2 3">DSM 18795</strain>
    </source>
</reference>
<keyword evidence="1" id="KW-1133">Transmembrane helix</keyword>
<comment type="caution">
    <text evidence="2">The sequence shown here is derived from an EMBL/GenBank/DDBJ whole genome shotgun (WGS) entry which is preliminary data.</text>
</comment>
<dbReference type="STRING" id="1227498.C492_02267"/>
<evidence type="ECO:0000313" key="2">
    <source>
        <dbReference type="EMBL" id="ELY65991.1"/>
    </source>
</evidence>
<evidence type="ECO:0000256" key="1">
    <source>
        <dbReference type="SAM" id="Phobius"/>
    </source>
</evidence>